<dbReference type="GO" id="GO:0003677">
    <property type="term" value="F:DNA binding"/>
    <property type="evidence" value="ECO:0007669"/>
    <property type="project" value="InterPro"/>
</dbReference>
<dbReference type="AlphaFoldDB" id="G4CJI3"/>
<dbReference type="Gene3D" id="1.10.260.40">
    <property type="entry name" value="lambda repressor-like DNA-binding domains"/>
    <property type="match status" value="1"/>
</dbReference>
<reference evidence="1 2" key="1">
    <citation type="submission" date="2011-05" db="EMBL/GenBank/DDBJ databases">
        <authorList>
            <person name="Muzny D."/>
            <person name="Qin X."/>
            <person name="Deng J."/>
            <person name="Jiang H."/>
            <person name="Liu Y."/>
            <person name="Qu J."/>
            <person name="Song X.-Z."/>
            <person name="Zhang L."/>
            <person name="Thornton R."/>
            <person name="Coyle M."/>
            <person name="Francisco L."/>
            <person name="Jackson L."/>
            <person name="Javaid M."/>
            <person name="Korchina V."/>
            <person name="Kovar C."/>
            <person name="Mata R."/>
            <person name="Mathew T."/>
            <person name="Ngo R."/>
            <person name="Nguyen L."/>
            <person name="Nguyen N."/>
            <person name="Okwuonu G."/>
            <person name="Ongeri F."/>
            <person name="Pham C."/>
            <person name="Simmons D."/>
            <person name="Wilczek-Boney K."/>
            <person name="Hale W."/>
            <person name="Jakkamsetti A."/>
            <person name="Pham P."/>
            <person name="Ruth R."/>
            <person name="San Lucas F."/>
            <person name="Warren J."/>
            <person name="Zhang J."/>
            <person name="Zhao Z."/>
            <person name="Zhou C."/>
            <person name="Zhu D."/>
            <person name="Lee S."/>
            <person name="Bess C."/>
            <person name="Blankenburg K."/>
            <person name="Forbes L."/>
            <person name="Fu Q."/>
            <person name="Gubbala S."/>
            <person name="Hirani K."/>
            <person name="Jayaseelan J.C."/>
            <person name="Lara F."/>
            <person name="Munidasa M."/>
            <person name="Palculict T."/>
            <person name="Patil S."/>
            <person name="Pu L.-L."/>
            <person name="Saada N."/>
            <person name="Tang L."/>
            <person name="Weissenberger G."/>
            <person name="Zhu Y."/>
            <person name="Hemphill L."/>
            <person name="Shang Y."/>
            <person name="Youmans B."/>
            <person name="Ayvaz T."/>
            <person name="Ross M."/>
            <person name="Santibanez J."/>
            <person name="Aqrawi P."/>
            <person name="Gross S."/>
            <person name="Joshi V."/>
            <person name="Fowler G."/>
            <person name="Nazareth L."/>
            <person name="Reid J."/>
            <person name="Worley K."/>
            <person name="Petrosino J."/>
            <person name="Highlander S."/>
            <person name="Gibbs R."/>
        </authorList>
    </citation>
    <scope>NUCLEOTIDE SEQUENCE [LARGE SCALE GENOMIC DNA]</scope>
    <source>
        <strain evidence="1 2">871</strain>
    </source>
</reference>
<dbReference type="RefSeq" id="WP_009119462.1">
    <property type="nucleotide sequence ID" value="NZ_JH164926.1"/>
</dbReference>
<dbReference type="HOGENOM" id="CLU_185240_2_0_4"/>
<dbReference type="EMBL" id="AGAY01000061">
    <property type="protein sequence ID" value="EGY52034.1"/>
    <property type="molecule type" value="Genomic_DNA"/>
</dbReference>
<dbReference type="InterPro" id="IPR010982">
    <property type="entry name" value="Lambda_DNA-bd_dom_sf"/>
</dbReference>
<sequence length="63" mass="7084">MKKPLTPDQVKKQFEKRGETFAAWARENGYTVSEVYRVLNGQSKAKYGRAHEIAVKLGMKAAA</sequence>
<gene>
    <name evidence="1" type="ORF">HMPREF9371_1773</name>
</gene>
<proteinExistence type="predicted"/>
<comment type="caution">
    <text evidence="1">The sequence shown here is derived from an EMBL/GenBank/DDBJ whole genome shotgun (WGS) entry which is preliminary data.</text>
</comment>
<evidence type="ECO:0000313" key="1">
    <source>
        <dbReference type="EMBL" id="EGY52034.1"/>
    </source>
</evidence>
<evidence type="ECO:0000313" key="2">
    <source>
        <dbReference type="Proteomes" id="UP000003019"/>
    </source>
</evidence>
<organism evidence="1 2">
    <name type="scientific">Neisseria shayeganii 871</name>
    <dbReference type="NCBI Taxonomy" id="1032488"/>
    <lineage>
        <taxon>Bacteria</taxon>
        <taxon>Pseudomonadati</taxon>
        <taxon>Pseudomonadota</taxon>
        <taxon>Betaproteobacteria</taxon>
        <taxon>Neisseriales</taxon>
        <taxon>Neisseriaceae</taxon>
        <taxon>Neisseria</taxon>
    </lineage>
</organism>
<dbReference type="Proteomes" id="UP000003019">
    <property type="component" value="Unassembled WGS sequence"/>
</dbReference>
<dbReference type="STRING" id="1032488.HMPREF9371_1773"/>
<keyword evidence="2" id="KW-1185">Reference proteome</keyword>
<name>G4CJI3_9NEIS</name>
<accession>G4CJI3</accession>
<evidence type="ECO:0008006" key="3">
    <source>
        <dbReference type="Google" id="ProtNLM"/>
    </source>
</evidence>
<dbReference type="NCBIfam" id="TIGR04111">
    <property type="entry name" value="BcepMu_gp16"/>
    <property type="match status" value="1"/>
</dbReference>
<protein>
    <recommendedName>
        <fullName evidence="3">DNA-binding protein</fullName>
    </recommendedName>
</protein>
<dbReference type="InterPro" id="IPR026365">
    <property type="entry name" value="BcepMu_gp16"/>
</dbReference>
<dbReference type="PATRIC" id="fig|1032488.3.peg.1679"/>